<proteinExistence type="predicted"/>
<organism evidence="1">
    <name type="scientific">freshwater metagenome</name>
    <dbReference type="NCBI Taxonomy" id="449393"/>
    <lineage>
        <taxon>unclassified sequences</taxon>
        <taxon>metagenomes</taxon>
        <taxon>ecological metagenomes</taxon>
    </lineage>
</organism>
<evidence type="ECO:0000313" key="1">
    <source>
        <dbReference type="EMBL" id="CAB5062810.1"/>
    </source>
</evidence>
<protein>
    <submittedName>
        <fullName evidence="1">Unannotated protein</fullName>
    </submittedName>
</protein>
<sequence>MVVVVGAQKVPFQEVFIPQPPGGGLGVVVVVVVVGAQKVPFQEVFIPQPPGGGLGAVGAVGVVVVGLATQEVPFQ</sequence>
<gene>
    <name evidence="1" type="ORF">UFOPK4366_00483</name>
</gene>
<reference evidence="1" key="1">
    <citation type="submission" date="2020-05" db="EMBL/GenBank/DDBJ databases">
        <authorList>
            <person name="Chiriac C."/>
            <person name="Salcher M."/>
            <person name="Ghai R."/>
            <person name="Kavagutti S V."/>
        </authorList>
    </citation>
    <scope>NUCLEOTIDE SEQUENCE</scope>
</reference>
<dbReference type="AlphaFoldDB" id="A0A6J7UBC7"/>
<name>A0A6J7UBC7_9ZZZZ</name>
<accession>A0A6J7UBC7</accession>
<dbReference type="EMBL" id="CAFBQS010000071">
    <property type="protein sequence ID" value="CAB5062810.1"/>
    <property type="molecule type" value="Genomic_DNA"/>
</dbReference>